<comment type="caution">
    <text evidence="1">The sequence shown here is derived from an EMBL/GenBank/DDBJ whole genome shotgun (WGS) entry which is preliminary data.</text>
</comment>
<evidence type="ECO:0000313" key="1">
    <source>
        <dbReference type="EMBL" id="CAH2210995.1"/>
    </source>
</evidence>
<accession>A0A8S4QHF2</accession>
<organism evidence="1 2">
    <name type="scientific">Pararge aegeria aegeria</name>
    <dbReference type="NCBI Taxonomy" id="348720"/>
    <lineage>
        <taxon>Eukaryota</taxon>
        <taxon>Metazoa</taxon>
        <taxon>Ecdysozoa</taxon>
        <taxon>Arthropoda</taxon>
        <taxon>Hexapoda</taxon>
        <taxon>Insecta</taxon>
        <taxon>Pterygota</taxon>
        <taxon>Neoptera</taxon>
        <taxon>Endopterygota</taxon>
        <taxon>Lepidoptera</taxon>
        <taxon>Glossata</taxon>
        <taxon>Ditrysia</taxon>
        <taxon>Papilionoidea</taxon>
        <taxon>Nymphalidae</taxon>
        <taxon>Satyrinae</taxon>
        <taxon>Satyrini</taxon>
        <taxon>Parargina</taxon>
        <taxon>Pararge</taxon>
    </lineage>
</organism>
<keyword evidence="2" id="KW-1185">Reference proteome</keyword>
<sequence length="115" mass="12739">MPCGGGRSEYSCRHPISFRVCRTRLLREDNEERAAGSSVLLLPSTVITNLSAQRGDNGGLLGEASSPAVDCYRLLLILRIVKVCEDSWKSFIQSISIHLQINKIEVSVCDFKITQ</sequence>
<protein>
    <submittedName>
        <fullName evidence="1">Jg14927 protein</fullName>
    </submittedName>
</protein>
<name>A0A8S4QHF2_9NEOP</name>
<gene>
    <name evidence="1" type="primary">jg14927</name>
    <name evidence="1" type="ORF">PAEG_LOCUS2843</name>
</gene>
<dbReference type="EMBL" id="CAKXAJ010008878">
    <property type="protein sequence ID" value="CAH2210995.1"/>
    <property type="molecule type" value="Genomic_DNA"/>
</dbReference>
<evidence type="ECO:0000313" key="2">
    <source>
        <dbReference type="Proteomes" id="UP000838756"/>
    </source>
</evidence>
<reference evidence="1" key="1">
    <citation type="submission" date="2022-03" db="EMBL/GenBank/DDBJ databases">
        <authorList>
            <person name="Lindestad O."/>
        </authorList>
    </citation>
    <scope>NUCLEOTIDE SEQUENCE</scope>
</reference>
<dbReference type="Proteomes" id="UP000838756">
    <property type="component" value="Unassembled WGS sequence"/>
</dbReference>
<dbReference type="AlphaFoldDB" id="A0A8S4QHF2"/>
<proteinExistence type="predicted"/>